<evidence type="ECO:0000313" key="1">
    <source>
        <dbReference type="EMBL" id="JAH02619.1"/>
    </source>
</evidence>
<reference evidence="1" key="2">
    <citation type="journal article" date="2015" name="Fish Shellfish Immunol.">
        <title>Early steps in the European eel (Anguilla anguilla)-Vibrio vulnificus interaction in the gills: Role of the RtxA13 toxin.</title>
        <authorList>
            <person name="Callol A."/>
            <person name="Pajuelo D."/>
            <person name="Ebbesson L."/>
            <person name="Teles M."/>
            <person name="MacKenzie S."/>
            <person name="Amaro C."/>
        </authorList>
    </citation>
    <scope>NUCLEOTIDE SEQUENCE</scope>
</reference>
<accession>A0A0E9PDK9</accession>
<protein>
    <submittedName>
        <fullName evidence="1">Uncharacterized protein</fullName>
    </submittedName>
</protein>
<organism evidence="1">
    <name type="scientific">Anguilla anguilla</name>
    <name type="common">European freshwater eel</name>
    <name type="synonym">Muraena anguilla</name>
    <dbReference type="NCBI Taxonomy" id="7936"/>
    <lineage>
        <taxon>Eukaryota</taxon>
        <taxon>Metazoa</taxon>
        <taxon>Chordata</taxon>
        <taxon>Craniata</taxon>
        <taxon>Vertebrata</taxon>
        <taxon>Euteleostomi</taxon>
        <taxon>Actinopterygii</taxon>
        <taxon>Neopterygii</taxon>
        <taxon>Teleostei</taxon>
        <taxon>Anguilliformes</taxon>
        <taxon>Anguillidae</taxon>
        <taxon>Anguilla</taxon>
    </lineage>
</organism>
<dbReference type="AlphaFoldDB" id="A0A0E9PDK9"/>
<reference evidence="1" key="1">
    <citation type="submission" date="2014-11" db="EMBL/GenBank/DDBJ databases">
        <authorList>
            <person name="Amaro Gonzalez C."/>
        </authorList>
    </citation>
    <scope>NUCLEOTIDE SEQUENCE</scope>
</reference>
<name>A0A0E9PDK9_ANGAN</name>
<sequence length="35" mass="3589">MFAVSSQVAAVSLRGLRVGSCFCSAINVSRLNTGS</sequence>
<proteinExistence type="predicted"/>
<dbReference type="EMBL" id="GBXM01105958">
    <property type="protein sequence ID" value="JAH02619.1"/>
    <property type="molecule type" value="Transcribed_RNA"/>
</dbReference>